<sequence>MGNLGRFIYIERPIGSEITKSREAKALVLCAAKKSAKLIASFSTVPEAR</sequence>
<evidence type="ECO:0000313" key="1">
    <source>
        <dbReference type="EMBL" id="EMF81957.1"/>
    </source>
</evidence>
<comment type="caution">
    <text evidence="1">The sequence shown here is derived from an EMBL/GenBank/DDBJ whole genome shotgun (WGS) entry which is preliminary data.</text>
</comment>
<name>M3FNL8_9LEPT</name>
<dbReference type="Proteomes" id="UP000011770">
    <property type="component" value="Unassembled WGS sequence"/>
</dbReference>
<evidence type="ECO:0000313" key="2">
    <source>
        <dbReference type="Proteomes" id="UP000011770"/>
    </source>
</evidence>
<protein>
    <submittedName>
        <fullName evidence="1">Uncharacterized protein</fullName>
    </submittedName>
</protein>
<gene>
    <name evidence="1" type="ORF">LEP1GSC188_0902</name>
</gene>
<dbReference type="EMBL" id="AHOR02000029">
    <property type="protein sequence ID" value="EMF81957.1"/>
    <property type="molecule type" value="Genomic_DNA"/>
</dbReference>
<organism evidence="1 2">
    <name type="scientific">Leptospira weilii serovar Topaz str. LT2116</name>
    <dbReference type="NCBI Taxonomy" id="1088540"/>
    <lineage>
        <taxon>Bacteria</taxon>
        <taxon>Pseudomonadati</taxon>
        <taxon>Spirochaetota</taxon>
        <taxon>Spirochaetia</taxon>
        <taxon>Leptospirales</taxon>
        <taxon>Leptospiraceae</taxon>
        <taxon>Leptospira</taxon>
    </lineage>
</organism>
<reference evidence="1 2" key="1">
    <citation type="submission" date="2013-01" db="EMBL/GenBank/DDBJ databases">
        <authorList>
            <person name="Harkins D.M."/>
            <person name="Durkin A.S."/>
            <person name="Brinkac L.M."/>
            <person name="Haft D.H."/>
            <person name="Selengut J.D."/>
            <person name="Sanka R."/>
            <person name="DePew J."/>
            <person name="Purushe J."/>
            <person name="Tulsiani S.M."/>
            <person name="Graham G.C."/>
            <person name="Burns M.-A."/>
            <person name="Dohnt M.F."/>
            <person name="Smythe L.D."/>
            <person name="McKay D.B."/>
            <person name="Craig S.B."/>
            <person name="Vinetz J.M."/>
            <person name="Sutton G.G."/>
            <person name="Nierman W.C."/>
            <person name="Fouts D.E."/>
        </authorList>
    </citation>
    <scope>NUCLEOTIDE SEQUENCE [LARGE SCALE GENOMIC DNA]</scope>
    <source>
        <strain evidence="1 2">LT2116</strain>
    </source>
</reference>
<dbReference type="AlphaFoldDB" id="M3FNL8"/>
<proteinExistence type="predicted"/>
<accession>M3FNL8</accession>